<feature type="region of interest" description="Disordered" evidence="1">
    <location>
        <begin position="59"/>
        <end position="199"/>
    </location>
</feature>
<feature type="region of interest" description="Disordered" evidence="1">
    <location>
        <begin position="218"/>
        <end position="352"/>
    </location>
</feature>
<protein>
    <submittedName>
        <fullName evidence="3">Formin-like protein 5</fullName>
    </submittedName>
</protein>
<feature type="compositionally biased region" description="Pro residues" evidence="1">
    <location>
        <begin position="184"/>
        <end position="195"/>
    </location>
</feature>
<dbReference type="Proteomes" id="UP000694910">
    <property type="component" value="Unplaced"/>
</dbReference>
<dbReference type="GeneID" id="106803682"/>
<keyword evidence="2" id="KW-1185">Reference proteome</keyword>
<proteinExistence type="predicted"/>
<reference evidence="3" key="1">
    <citation type="submission" date="2025-08" db="UniProtKB">
        <authorList>
            <consortium name="RefSeq"/>
        </authorList>
    </citation>
    <scope>IDENTIFICATION</scope>
</reference>
<feature type="compositionally biased region" description="Pro residues" evidence="1">
    <location>
        <begin position="131"/>
        <end position="142"/>
    </location>
</feature>
<evidence type="ECO:0000313" key="3">
    <source>
        <dbReference type="RefSeq" id="XP_014651432.1"/>
    </source>
</evidence>
<accession>A0ABM1DI01</accession>
<feature type="compositionally biased region" description="Pro residues" evidence="1">
    <location>
        <begin position="314"/>
        <end position="329"/>
    </location>
</feature>
<evidence type="ECO:0000313" key="2">
    <source>
        <dbReference type="Proteomes" id="UP000694910"/>
    </source>
</evidence>
<organism evidence="2 3">
    <name type="scientific">Ceratotherium simum simum</name>
    <name type="common">Southern white rhinoceros</name>
    <dbReference type="NCBI Taxonomy" id="73337"/>
    <lineage>
        <taxon>Eukaryota</taxon>
        <taxon>Metazoa</taxon>
        <taxon>Chordata</taxon>
        <taxon>Craniata</taxon>
        <taxon>Vertebrata</taxon>
        <taxon>Euteleostomi</taxon>
        <taxon>Mammalia</taxon>
        <taxon>Eutheria</taxon>
        <taxon>Laurasiatheria</taxon>
        <taxon>Perissodactyla</taxon>
        <taxon>Rhinocerotidae</taxon>
        <taxon>Ceratotherium</taxon>
    </lineage>
</organism>
<gene>
    <name evidence="3" type="primary">LOC106803682</name>
</gene>
<evidence type="ECO:0000256" key="1">
    <source>
        <dbReference type="SAM" id="MobiDB-lite"/>
    </source>
</evidence>
<feature type="compositionally biased region" description="Pro residues" evidence="1">
    <location>
        <begin position="251"/>
        <end position="261"/>
    </location>
</feature>
<sequence>MGGGFWKPAWPSLEPRMSSGWTISPFQDIFIFRTIFRSCMVFHRVDVSQDRIEPVHGMREGKLRPGAPLARGLSAPASAPRAPTVCSARPAGPGQAVLALVPSSPAPVPRRTSPTTGEEVGETDREKSWARPPPPHSPPPALPGHADPGGSGPQDPGVRGRVPVPPSGPRLGGGTRRAGKTTAPPAPRQPLPPLRPWRSGRRRLLYIIAAGQVGCLIRAPGRPARPSRHPQARPRVPNAPGPTEARGGPGSPLPGPPPSPRGPGSRDPRPRRSSRCAQPSPPPLPSCHAPGVGGTAAPPRTRPCAEAGGLFIWRPPPPLRPGGPAPPAPRGALGPDKLASWHGAAQRGGELL</sequence>
<dbReference type="RefSeq" id="XP_014651432.1">
    <property type="nucleotide sequence ID" value="XM_014795946.1"/>
</dbReference>
<name>A0ABM1DI01_CERSS</name>
<feature type="compositionally biased region" description="Low complexity" evidence="1">
    <location>
        <begin position="153"/>
        <end position="162"/>
    </location>
</feature>